<name>A0A417YW60_9BACI</name>
<dbReference type="EMBL" id="QWEG01000004">
    <property type="protein sequence ID" value="RHW41528.1"/>
    <property type="molecule type" value="Genomic_DNA"/>
</dbReference>
<organism evidence="3 4">
    <name type="scientific">Neobacillus notoginsengisoli</name>
    <dbReference type="NCBI Taxonomy" id="1578198"/>
    <lineage>
        <taxon>Bacteria</taxon>
        <taxon>Bacillati</taxon>
        <taxon>Bacillota</taxon>
        <taxon>Bacilli</taxon>
        <taxon>Bacillales</taxon>
        <taxon>Bacillaceae</taxon>
        <taxon>Neobacillus</taxon>
    </lineage>
</organism>
<feature type="transmembrane region" description="Helical" evidence="1">
    <location>
        <begin position="58"/>
        <end position="78"/>
    </location>
</feature>
<feature type="chain" id="PRO_5019498935" description="LPXTG cell wall anchor domain-containing protein" evidence="2">
    <location>
        <begin position="23"/>
        <end position="84"/>
    </location>
</feature>
<reference evidence="3 4" key="1">
    <citation type="journal article" date="2017" name="Int. J. Syst. Evol. Microbiol.">
        <title>Bacillus notoginsengisoli sp. nov., a novel bacterium isolated from the rhizosphere of Panax notoginseng.</title>
        <authorList>
            <person name="Zhang M.Y."/>
            <person name="Cheng J."/>
            <person name="Cai Y."/>
            <person name="Zhang T.Y."/>
            <person name="Wu Y.Y."/>
            <person name="Manikprabhu D."/>
            <person name="Li W.J."/>
            <person name="Zhang Y.X."/>
        </authorList>
    </citation>
    <scope>NUCLEOTIDE SEQUENCE [LARGE SCALE GENOMIC DNA]</scope>
    <source>
        <strain evidence="3 4">JCM 30743</strain>
    </source>
</reference>
<proteinExistence type="predicted"/>
<evidence type="ECO:0000256" key="1">
    <source>
        <dbReference type="SAM" id="Phobius"/>
    </source>
</evidence>
<dbReference type="AlphaFoldDB" id="A0A417YW60"/>
<evidence type="ECO:0000256" key="2">
    <source>
        <dbReference type="SAM" id="SignalP"/>
    </source>
</evidence>
<keyword evidence="1" id="KW-1133">Transmembrane helix</keyword>
<dbReference type="RefSeq" id="WP_118920112.1">
    <property type="nucleotide sequence ID" value="NZ_QWEG01000004.1"/>
</dbReference>
<gene>
    <name evidence="3" type="ORF">D1B31_07340</name>
</gene>
<comment type="caution">
    <text evidence="3">The sequence shown here is derived from an EMBL/GenBank/DDBJ whole genome shotgun (WGS) entry which is preliminary data.</text>
</comment>
<keyword evidence="2" id="KW-0732">Signal</keyword>
<sequence length="84" mass="8845">MLKKILIVVGLLFLFLSNKAIAPSTIGFSQEAAAAASKETPKQTGNAETDSPVGIKAYILPGLAGIVIIGGIASYWLVFRKRVV</sequence>
<keyword evidence="4" id="KW-1185">Reference proteome</keyword>
<accession>A0A417YW60</accession>
<keyword evidence="1" id="KW-0812">Transmembrane</keyword>
<evidence type="ECO:0008006" key="5">
    <source>
        <dbReference type="Google" id="ProtNLM"/>
    </source>
</evidence>
<keyword evidence="1" id="KW-0472">Membrane</keyword>
<protein>
    <recommendedName>
        <fullName evidence="5">LPXTG cell wall anchor domain-containing protein</fullName>
    </recommendedName>
</protein>
<feature type="signal peptide" evidence="2">
    <location>
        <begin position="1"/>
        <end position="22"/>
    </location>
</feature>
<evidence type="ECO:0000313" key="4">
    <source>
        <dbReference type="Proteomes" id="UP000284416"/>
    </source>
</evidence>
<dbReference type="Proteomes" id="UP000284416">
    <property type="component" value="Unassembled WGS sequence"/>
</dbReference>
<evidence type="ECO:0000313" key="3">
    <source>
        <dbReference type="EMBL" id="RHW41528.1"/>
    </source>
</evidence>